<sequence length="167" mass="19122">MWICYNKVMKVTLITVGKLKEKYLKDGIAEYSKRLSRFTKLNQIELVDEKTPDNASLAENQKIMEKEAKRILSKIPERSFVVVLAIEGKELSSEKFSQLLDQTTVRGFSEITFIIGGSLGLSPKVKERADILISFGRLTLPHQLMKLVLVEQIYRAFMIKQGSPYHK</sequence>
<dbReference type="EC" id="2.1.1.177" evidence="6"/>
<comment type="catalytic activity">
    <reaction evidence="6">
        <text>pseudouridine(1915) in 23S rRNA + S-adenosyl-L-methionine = N(3)-methylpseudouridine(1915) in 23S rRNA + S-adenosyl-L-homocysteine + H(+)</text>
        <dbReference type="Rhea" id="RHEA:42752"/>
        <dbReference type="Rhea" id="RHEA-COMP:10221"/>
        <dbReference type="Rhea" id="RHEA-COMP:10222"/>
        <dbReference type="ChEBI" id="CHEBI:15378"/>
        <dbReference type="ChEBI" id="CHEBI:57856"/>
        <dbReference type="ChEBI" id="CHEBI:59789"/>
        <dbReference type="ChEBI" id="CHEBI:65314"/>
        <dbReference type="ChEBI" id="CHEBI:74486"/>
        <dbReference type="EC" id="2.1.1.177"/>
    </reaction>
</comment>
<dbReference type="InterPro" id="IPR029028">
    <property type="entry name" value="Alpha/beta_knot_MTases"/>
</dbReference>
<dbReference type="InterPro" id="IPR003742">
    <property type="entry name" value="RlmH-like"/>
</dbReference>
<evidence type="ECO:0000256" key="4">
    <source>
        <dbReference type="ARBA" id="ARBA00022691"/>
    </source>
</evidence>
<evidence type="ECO:0000256" key="1">
    <source>
        <dbReference type="ARBA" id="ARBA00022552"/>
    </source>
</evidence>
<dbReference type="CDD" id="cd18081">
    <property type="entry name" value="RlmH-like"/>
    <property type="match status" value="1"/>
</dbReference>
<evidence type="ECO:0000256" key="6">
    <source>
        <dbReference type="HAMAP-Rule" id="MF_00658"/>
    </source>
</evidence>
<dbReference type="Proteomes" id="UP000809081">
    <property type="component" value="Unassembled WGS sequence"/>
</dbReference>
<dbReference type="PANTHER" id="PTHR33603">
    <property type="entry name" value="METHYLTRANSFERASE"/>
    <property type="match status" value="1"/>
</dbReference>
<comment type="caution">
    <text evidence="7">The sequence shown here is derived from an EMBL/GenBank/DDBJ whole genome shotgun (WGS) entry which is preliminary data.</text>
</comment>
<dbReference type="GO" id="GO:0032259">
    <property type="term" value="P:methylation"/>
    <property type="evidence" value="ECO:0007669"/>
    <property type="project" value="UniProtKB-KW"/>
</dbReference>
<dbReference type="InterPro" id="IPR029026">
    <property type="entry name" value="tRNA_m1G_MTases_N"/>
</dbReference>
<dbReference type="PANTHER" id="PTHR33603:SF1">
    <property type="entry name" value="RIBOSOMAL RNA LARGE SUBUNIT METHYLTRANSFERASE H"/>
    <property type="match status" value="1"/>
</dbReference>
<proteinExistence type="inferred from homology"/>
<dbReference type="Gene3D" id="3.40.1280.10">
    <property type="match status" value="1"/>
</dbReference>
<dbReference type="EMBL" id="JAFBEI010000010">
    <property type="protein sequence ID" value="MBM7635846.1"/>
    <property type="molecule type" value="Genomic_DNA"/>
</dbReference>
<gene>
    <name evidence="6" type="primary">rlmH</name>
    <name evidence="7" type="ORF">JOC31_000660</name>
</gene>
<accession>A0ABS2PKG5</accession>
<dbReference type="GO" id="GO:0008168">
    <property type="term" value="F:methyltransferase activity"/>
    <property type="evidence" value="ECO:0007669"/>
    <property type="project" value="UniProtKB-KW"/>
</dbReference>
<evidence type="ECO:0000256" key="2">
    <source>
        <dbReference type="ARBA" id="ARBA00022603"/>
    </source>
</evidence>
<keyword evidence="4 6" id="KW-0949">S-adenosyl-L-methionine</keyword>
<keyword evidence="1 6" id="KW-0698">rRNA processing</keyword>
<keyword evidence="3 6" id="KW-0808">Transferase</keyword>
<protein>
    <recommendedName>
        <fullName evidence="6">Ribosomal RNA large subunit methyltransferase H</fullName>
        <ecNumber evidence="6">2.1.1.177</ecNumber>
    </recommendedName>
    <alternativeName>
        <fullName evidence="6">23S rRNA (pseudouridine1915-N3)-methyltransferase</fullName>
    </alternativeName>
    <alternativeName>
        <fullName evidence="6">23S rRNA m3Psi1915 methyltransferase</fullName>
    </alternativeName>
    <alternativeName>
        <fullName evidence="6">rRNA (pseudouridine-N3-)-methyltransferase RlmH</fullName>
    </alternativeName>
</protein>
<dbReference type="NCBIfam" id="TIGR00246">
    <property type="entry name" value="tRNA_RlmH_YbeA"/>
    <property type="match status" value="1"/>
</dbReference>
<feature type="binding site" evidence="6">
    <location>
        <position position="116"/>
    </location>
    <ligand>
        <name>S-adenosyl-L-methionine</name>
        <dbReference type="ChEBI" id="CHEBI:59789"/>
    </ligand>
</feature>
<feature type="binding site" evidence="6">
    <location>
        <position position="84"/>
    </location>
    <ligand>
        <name>S-adenosyl-L-methionine</name>
        <dbReference type="ChEBI" id="CHEBI:59789"/>
    </ligand>
</feature>
<evidence type="ECO:0000256" key="5">
    <source>
        <dbReference type="ARBA" id="ARBA00038303"/>
    </source>
</evidence>
<comment type="subunit">
    <text evidence="6">Homodimer.</text>
</comment>
<comment type="similarity">
    <text evidence="5 6">Belongs to the RNA methyltransferase RlmH family.</text>
</comment>
<evidence type="ECO:0000313" key="7">
    <source>
        <dbReference type="EMBL" id="MBM7635846.1"/>
    </source>
</evidence>
<dbReference type="PIRSF" id="PIRSF004505">
    <property type="entry name" value="MT_bac"/>
    <property type="match status" value="1"/>
</dbReference>
<reference evidence="7 8" key="1">
    <citation type="submission" date="2021-01" db="EMBL/GenBank/DDBJ databases">
        <title>Genomic Encyclopedia of Type Strains, Phase IV (KMG-IV): sequencing the most valuable type-strain genomes for metagenomic binning, comparative biology and taxonomic classification.</title>
        <authorList>
            <person name="Goeker M."/>
        </authorList>
    </citation>
    <scope>NUCLEOTIDE SEQUENCE [LARGE SCALE GENOMIC DNA]</scope>
    <source>
        <strain evidence="7 8">DSM 27513</strain>
    </source>
</reference>
<dbReference type="SUPFAM" id="SSF75217">
    <property type="entry name" value="alpha/beta knot"/>
    <property type="match status" value="1"/>
</dbReference>
<organism evidence="7 8">
    <name type="scientific">Streptococcus saliviloxodontae</name>
    <dbReference type="NCBI Taxonomy" id="1349416"/>
    <lineage>
        <taxon>Bacteria</taxon>
        <taxon>Bacillati</taxon>
        <taxon>Bacillota</taxon>
        <taxon>Bacilli</taxon>
        <taxon>Lactobacillales</taxon>
        <taxon>Streptococcaceae</taxon>
        <taxon>Streptococcus</taxon>
    </lineage>
</organism>
<keyword evidence="6" id="KW-0963">Cytoplasm</keyword>
<keyword evidence="8" id="KW-1185">Reference proteome</keyword>
<name>A0ABS2PKG5_9STRE</name>
<comment type="function">
    <text evidence="6">Specifically methylates the pseudouridine at position 1915 (m3Psi1915) in 23S rRNA.</text>
</comment>
<evidence type="ECO:0000256" key="3">
    <source>
        <dbReference type="ARBA" id="ARBA00022679"/>
    </source>
</evidence>
<comment type="subcellular location">
    <subcellularLocation>
        <location evidence="6">Cytoplasm</location>
    </subcellularLocation>
</comment>
<evidence type="ECO:0000313" key="8">
    <source>
        <dbReference type="Proteomes" id="UP000809081"/>
    </source>
</evidence>
<dbReference type="Pfam" id="PF02590">
    <property type="entry name" value="SPOUT_MTase"/>
    <property type="match status" value="1"/>
</dbReference>
<dbReference type="NCBIfam" id="NF000985">
    <property type="entry name" value="PRK00103.1-3"/>
    <property type="match status" value="1"/>
</dbReference>
<keyword evidence="2 6" id="KW-0489">Methyltransferase</keyword>
<dbReference type="HAMAP" id="MF_00658">
    <property type="entry name" value="23SrRNA_methyltr_H"/>
    <property type="match status" value="1"/>
</dbReference>
<feature type="binding site" evidence="6">
    <location>
        <begin position="135"/>
        <end position="140"/>
    </location>
    <ligand>
        <name>S-adenosyl-L-methionine</name>
        <dbReference type="ChEBI" id="CHEBI:59789"/>
    </ligand>
</feature>